<dbReference type="InterPro" id="IPR036097">
    <property type="entry name" value="HisK_dim/P_sf"/>
</dbReference>
<dbReference type="InterPro" id="IPR005467">
    <property type="entry name" value="His_kinase_dom"/>
</dbReference>
<evidence type="ECO:0000256" key="3">
    <source>
        <dbReference type="ARBA" id="ARBA00022553"/>
    </source>
</evidence>
<dbReference type="SUPFAM" id="SSF46689">
    <property type="entry name" value="Homeodomain-like"/>
    <property type="match status" value="1"/>
</dbReference>
<feature type="signal peptide" evidence="9">
    <location>
        <begin position="1"/>
        <end position="20"/>
    </location>
</feature>
<dbReference type="FunFam" id="3.30.565.10:FF:000006">
    <property type="entry name" value="Sensor histidine kinase WalK"/>
    <property type="match status" value="1"/>
</dbReference>
<dbReference type="Pfam" id="PF00072">
    <property type="entry name" value="Response_reg"/>
    <property type="match status" value="1"/>
</dbReference>
<dbReference type="PROSITE" id="PS01124">
    <property type="entry name" value="HTH_ARAC_FAMILY_2"/>
    <property type="match status" value="1"/>
</dbReference>
<dbReference type="SMART" id="SM00387">
    <property type="entry name" value="HATPase_c"/>
    <property type="match status" value="1"/>
</dbReference>
<gene>
    <name evidence="13" type="ORF">BACOVA_00976</name>
</gene>
<dbReference type="Gene3D" id="3.40.50.2300">
    <property type="match status" value="1"/>
</dbReference>
<dbReference type="PANTHER" id="PTHR43547:SF2">
    <property type="entry name" value="HYBRID SIGNAL TRANSDUCTION HISTIDINE KINASE C"/>
    <property type="match status" value="1"/>
</dbReference>
<keyword evidence="3 8" id="KW-0597">Phosphoprotein</keyword>
<dbReference type="Pfam" id="PF07494">
    <property type="entry name" value="Reg_prop"/>
    <property type="match status" value="6"/>
</dbReference>
<evidence type="ECO:0000259" key="10">
    <source>
        <dbReference type="PROSITE" id="PS01124"/>
    </source>
</evidence>
<evidence type="ECO:0000256" key="7">
    <source>
        <dbReference type="ARBA" id="ARBA00023163"/>
    </source>
</evidence>
<comment type="caution">
    <text evidence="13">The sequence shown here is derived from an EMBL/GenBank/DDBJ whole genome shotgun (WGS) entry which is preliminary data.</text>
</comment>
<name>A0AAN3ACA5_BACO1</name>
<dbReference type="PRINTS" id="PR00344">
    <property type="entry name" value="BCTRLSENSOR"/>
</dbReference>
<dbReference type="InterPro" id="IPR036890">
    <property type="entry name" value="HATPase_C_sf"/>
</dbReference>
<organism evidence="13 14">
    <name type="scientific">Bacteroides ovatus (strain ATCC 8483 / DSM 1896 / JCM 5824 / BCRC 10623 / CCUG 4943 / NCTC 11153)</name>
    <dbReference type="NCBI Taxonomy" id="411476"/>
    <lineage>
        <taxon>Bacteria</taxon>
        <taxon>Pseudomonadati</taxon>
        <taxon>Bacteroidota</taxon>
        <taxon>Bacteroidia</taxon>
        <taxon>Bacteroidales</taxon>
        <taxon>Bacteroidaceae</taxon>
        <taxon>Bacteroides</taxon>
    </lineage>
</organism>
<dbReference type="FunFam" id="1.10.287.130:FF:000034">
    <property type="entry name" value="Two-component system sensor histidine kinase/response regulator"/>
    <property type="match status" value="1"/>
</dbReference>
<feature type="chain" id="PRO_5042828038" description="histidine kinase" evidence="9">
    <location>
        <begin position="21"/>
        <end position="1347"/>
    </location>
</feature>
<dbReference type="InterPro" id="IPR011110">
    <property type="entry name" value="Reg_prop"/>
</dbReference>
<keyword evidence="7" id="KW-0804">Transcription</keyword>
<dbReference type="SMART" id="SM00342">
    <property type="entry name" value="HTH_ARAC"/>
    <property type="match status" value="1"/>
</dbReference>
<dbReference type="Pfam" id="PF02518">
    <property type="entry name" value="HATPase_c"/>
    <property type="match status" value="1"/>
</dbReference>
<dbReference type="SMART" id="SM00388">
    <property type="entry name" value="HisKA"/>
    <property type="match status" value="1"/>
</dbReference>
<keyword evidence="4" id="KW-0808">Transferase</keyword>
<dbReference type="SUPFAM" id="SSF55874">
    <property type="entry name" value="ATPase domain of HSP90 chaperone/DNA topoisomerase II/histidine kinase"/>
    <property type="match status" value="1"/>
</dbReference>
<dbReference type="Gene3D" id="1.10.10.60">
    <property type="entry name" value="Homeodomain-like"/>
    <property type="match status" value="1"/>
</dbReference>
<dbReference type="Gene3D" id="3.30.565.10">
    <property type="entry name" value="Histidine kinase-like ATPase, C-terminal domain"/>
    <property type="match status" value="1"/>
</dbReference>
<dbReference type="PROSITE" id="PS50109">
    <property type="entry name" value="HIS_KIN"/>
    <property type="match status" value="1"/>
</dbReference>
<feature type="domain" description="Response regulatory" evidence="12">
    <location>
        <begin position="1092"/>
        <end position="1207"/>
    </location>
</feature>
<dbReference type="InterPro" id="IPR004358">
    <property type="entry name" value="Sig_transdc_His_kin-like_C"/>
</dbReference>
<dbReference type="SUPFAM" id="SSF63829">
    <property type="entry name" value="Calcium-dependent phosphotriesterase"/>
    <property type="match status" value="3"/>
</dbReference>
<dbReference type="InterPro" id="IPR001789">
    <property type="entry name" value="Sig_transdc_resp-reg_receiver"/>
</dbReference>
<dbReference type="Proteomes" id="UP000005475">
    <property type="component" value="Unassembled WGS sequence"/>
</dbReference>
<dbReference type="Gene3D" id="1.10.287.130">
    <property type="match status" value="1"/>
</dbReference>
<dbReference type="InterPro" id="IPR015943">
    <property type="entry name" value="WD40/YVTN_repeat-like_dom_sf"/>
</dbReference>
<dbReference type="InterPro" id="IPR018060">
    <property type="entry name" value="HTH_AraC"/>
</dbReference>
<proteinExistence type="predicted"/>
<accession>A0AAN3ACA5</accession>
<evidence type="ECO:0000259" key="11">
    <source>
        <dbReference type="PROSITE" id="PS50109"/>
    </source>
</evidence>
<dbReference type="PROSITE" id="PS50110">
    <property type="entry name" value="RESPONSE_REGULATORY"/>
    <property type="match status" value="1"/>
</dbReference>
<comment type="catalytic activity">
    <reaction evidence="1">
        <text>ATP + protein L-histidine = ADP + protein N-phospho-L-histidine.</text>
        <dbReference type="EC" id="2.7.13.3"/>
    </reaction>
</comment>
<dbReference type="SMART" id="SM00448">
    <property type="entry name" value="REC"/>
    <property type="match status" value="1"/>
</dbReference>
<dbReference type="InterPro" id="IPR013783">
    <property type="entry name" value="Ig-like_fold"/>
</dbReference>
<dbReference type="FunFam" id="3.40.50.2300:FF:000138">
    <property type="entry name" value="Two-component system sensor histidine kinase/response regulator"/>
    <property type="match status" value="1"/>
</dbReference>
<evidence type="ECO:0000256" key="5">
    <source>
        <dbReference type="ARBA" id="ARBA00022777"/>
    </source>
</evidence>
<dbReference type="InterPro" id="IPR003594">
    <property type="entry name" value="HATPase_dom"/>
</dbReference>
<dbReference type="Pfam" id="PF07495">
    <property type="entry name" value="Y_Y_Y"/>
    <property type="match status" value="1"/>
</dbReference>
<dbReference type="GO" id="GO:0000155">
    <property type="term" value="F:phosphorelay sensor kinase activity"/>
    <property type="evidence" value="ECO:0007669"/>
    <property type="project" value="InterPro"/>
</dbReference>
<evidence type="ECO:0000256" key="8">
    <source>
        <dbReference type="PROSITE-ProRule" id="PRU00169"/>
    </source>
</evidence>
<evidence type="ECO:0000259" key="12">
    <source>
        <dbReference type="PROSITE" id="PS50110"/>
    </source>
</evidence>
<keyword evidence="5" id="KW-0418">Kinase</keyword>
<evidence type="ECO:0000313" key="13">
    <source>
        <dbReference type="EMBL" id="EDO13230.1"/>
    </source>
</evidence>
<dbReference type="PANTHER" id="PTHR43547">
    <property type="entry name" value="TWO-COMPONENT HISTIDINE KINASE"/>
    <property type="match status" value="1"/>
</dbReference>
<protein>
    <recommendedName>
        <fullName evidence="2">histidine kinase</fullName>
        <ecNumber evidence="2">2.7.13.3</ecNumber>
    </recommendedName>
</protein>
<evidence type="ECO:0000256" key="2">
    <source>
        <dbReference type="ARBA" id="ARBA00012438"/>
    </source>
</evidence>
<feature type="domain" description="HTH araC/xylS-type" evidence="10">
    <location>
        <begin position="1246"/>
        <end position="1345"/>
    </location>
</feature>
<dbReference type="SUPFAM" id="SSF52172">
    <property type="entry name" value="CheY-like"/>
    <property type="match status" value="1"/>
</dbReference>
<dbReference type="InterPro" id="IPR011006">
    <property type="entry name" value="CheY-like_superfamily"/>
</dbReference>
<keyword evidence="6" id="KW-0805">Transcription regulation</keyword>
<dbReference type="InterPro" id="IPR011123">
    <property type="entry name" value="Y_Y_Y"/>
</dbReference>
<dbReference type="EMBL" id="AAXF02000040">
    <property type="protein sequence ID" value="EDO13230.1"/>
    <property type="molecule type" value="Genomic_DNA"/>
</dbReference>
<dbReference type="CDD" id="cd17574">
    <property type="entry name" value="REC_OmpR"/>
    <property type="match status" value="1"/>
</dbReference>
<feature type="domain" description="Histidine kinase" evidence="11">
    <location>
        <begin position="839"/>
        <end position="1057"/>
    </location>
</feature>
<dbReference type="Pfam" id="PF00512">
    <property type="entry name" value="HisKA"/>
    <property type="match status" value="1"/>
</dbReference>
<dbReference type="Pfam" id="PF12833">
    <property type="entry name" value="HTH_18"/>
    <property type="match status" value="1"/>
</dbReference>
<sequence length="1347" mass="153945">MFLRFLLGLLLFSIHGTTCAQSLYTLRHLGIEDGLSNNYVKDIVQDKQGCIWVATEFGLNRFDGCKFTVYKSSNSQLINDALNVLLYDEAENVLWIGGKFQGVGRLDCSTNEFKYYQGRGNLKIDNIVHLAHAADGGLWLTKHHGEIIHYDKQTGIFSSLSDKGISLSVSSHWCTYDDGTGHLYIGHAQGGMSVVDLKRKAVRYLHNLPDNPQSLPGNSVYTIYKDRLENIWVGTNRGLGLFNPKTQDFTVFKHEYQNPHSLIADHIYDIKEMDDGTLWIASDIGGISILDLHSITFKNPDNVQFYNITADNSKHGVSSGNIRNLLQDSFGNIWIGNYSSGIDFISHTQPFFHILPYMTEHGNILKQKPVWGLYEDEEDRIWLGGENEIALFKDNKLVKSINVTSRLSRPYGQVFSIIGDGHGTLLLGIYDDGLLKFDTRSDQIERIPLDMENVDIITFFKDADQKIWIGAEYGIYSYFEGVLRKEDALTRQLRDKSVYGIVRDRQGKLWVGTYGGGIAIFNKDEQKVLSLNTDQNFFSNAINSLYMDRLGGIWVATRQGLGYIKDTNLPEHFEVYSYQYGLEDTFVRSIKEDMSGNIWLSTNDRIAYWNKQKRKFENYDYRDGIPMGNFIEGSVCRTKDGTLYFGSLNGVCYFSPESLIVERQVAPVQIIECMGLDDQIESRDGETIIPALDKDIELPYNRNSFRVSFSVPDYSQSQQVEYAYLMEGLTNSWTNTLGENRVTFRNISPGEYIFKIKARLRNQEWDDNHIATLKIHIHPPLWSTWYAKIFYLLLLSAGVFVWFRFYKRKLLLESSLELEKKKSQNEQELNNERLRFYTNITHELRTPLTLILGPLEDLINDSQLPDFYNNKIKVIHDSALRLLNLINQILEFRKTETQNRKLTVVKSDLASLVMEIGLRYKELNRNAKVKFHISVDTEEKRLYFDADIITTVLNNLLSNALKYTPEGEIKLFMRSVSEGGNWYTELMVSDTGYGIESQSLPHIFDRYYQTEEKHQASGTGIGLALVKSLADLHEGILNVESEVGKGTTFTFRLLTENTYPDALHKEEKEVIIVSEEEGNVEDEQVDTDTRPMILVVEDNDDIREYIATSFSTNYRILTAADGKGGLEQAQEFIPDIIISDIMMPVMDGIELCKQIKEDVCTSHIPVILLTAKDSIQDKEEGYESGADSYLTKPFSAKLLNSRVHNLLESRKKLAVLIADRAKKLESDSSGQEESMKLNKLDADFIARFTSIVEANIEMNKLDMGFVKDKMRMSHSTLYRKIKGLTGMSGNEFIRKIKLKNSLRLLTEERLNVSEAAYASGFNDLGYFRACFKEEYGMVPSEYIRQLK</sequence>
<evidence type="ECO:0000256" key="6">
    <source>
        <dbReference type="ARBA" id="ARBA00023015"/>
    </source>
</evidence>
<dbReference type="CDD" id="cd00082">
    <property type="entry name" value="HisKA"/>
    <property type="match status" value="1"/>
</dbReference>
<evidence type="ECO:0000256" key="4">
    <source>
        <dbReference type="ARBA" id="ARBA00022679"/>
    </source>
</evidence>
<dbReference type="InterPro" id="IPR009057">
    <property type="entry name" value="Homeodomain-like_sf"/>
</dbReference>
<evidence type="ECO:0000313" key="14">
    <source>
        <dbReference type="Proteomes" id="UP000005475"/>
    </source>
</evidence>
<reference evidence="14" key="2">
    <citation type="submission" date="2007-04" db="EMBL/GenBank/DDBJ databases">
        <title>Draft genome sequence of Bacteroides ovatus (ATCC 8483).</title>
        <authorList>
            <person name="Sudarsanam P."/>
            <person name="Ley R."/>
            <person name="Guruge J."/>
            <person name="Turnbaugh P.J."/>
            <person name="Mahowald M."/>
            <person name="Liep D."/>
            <person name="Gordon J."/>
        </authorList>
    </citation>
    <scope>NUCLEOTIDE SEQUENCE [LARGE SCALE GENOMIC DNA]</scope>
    <source>
        <strain evidence="14">ATCC 8483 / DSM 1896 / JCM 5824 / BCRC 10623 / CCUG 4943 / NCTC 11153</strain>
    </source>
</reference>
<dbReference type="Gene3D" id="2.60.40.10">
    <property type="entry name" value="Immunoglobulins"/>
    <property type="match status" value="1"/>
</dbReference>
<dbReference type="GO" id="GO:0043565">
    <property type="term" value="F:sequence-specific DNA binding"/>
    <property type="evidence" value="ECO:0007669"/>
    <property type="project" value="InterPro"/>
</dbReference>
<evidence type="ECO:0000256" key="1">
    <source>
        <dbReference type="ARBA" id="ARBA00000085"/>
    </source>
</evidence>
<feature type="modified residue" description="4-aspartylphosphate" evidence="8">
    <location>
        <position position="1140"/>
    </location>
</feature>
<dbReference type="Gene3D" id="2.130.10.10">
    <property type="entry name" value="YVTN repeat-like/Quinoprotein amine dehydrogenase"/>
    <property type="match status" value="2"/>
</dbReference>
<dbReference type="SUPFAM" id="SSF47384">
    <property type="entry name" value="Homodimeric domain of signal transducing histidine kinase"/>
    <property type="match status" value="1"/>
</dbReference>
<evidence type="ECO:0000256" key="9">
    <source>
        <dbReference type="SAM" id="SignalP"/>
    </source>
</evidence>
<keyword evidence="9" id="KW-0732">Signal</keyword>
<reference evidence="13 14" key="1">
    <citation type="submission" date="2007-03" db="EMBL/GenBank/DDBJ databases">
        <authorList>
            <person name="Fulton L."/>
            <person name="Clifton S."/>
            <person name="Fulton B."/>
            <person name="Xu J."/>
            <person name="Minx P."/>
            <person name="Pepin K.H."/>
            <person name="Johnson M."/>
            <person name="Thiruvilangam P."/>
            <person name="Bhonagiri V."/>
            <person name="Nash W.E."/>
            <person name="Mardis E.R."/>
            <person name="Wilson R.K."/>
        </authorList>
    </citation>
    <scope>NUCLEOTIDE SEQUENCE [LARGE SCALE GENOMIC DNA]</scope>
    <source>
        <strain evidence="14">ATCC 8483 / DSM 1896 / JCM 5824 / BCRC 10623 / CCUG 4943 / NCTC 11153</strain>
    </source>
</reference>
<dbReference type="InterPro" id="IPR003661">
    <property type="entry name" value="HisK_dim/P_dom"/>
</dbReference>
<dbReference type="EC" id="2.7.13.3" evidence="2"/>
<dbReference type="GO" id="GO:0003700">
    <property type="term" value="F:DNA-binding transcription factor activity"/>
    <property type="evidence" value="ECO:0007669"/>
    <property type="project" value="InterPro"/>
</dbReference>